<evidence type="ECO:0000313" key="1">
    <source>
        <dbReference type="EMBL" id="CBW27334.1"/>
    </source>
</evidence>
<name>E1X5L3_HALMS</name>
<sequence>MNMKLDQRGSTQLLLCLFLLMALSGISAITVKKLIYLHKNRLRLHSLICMRKSHFFQAKFINQINSTNKHIRISYYASLLPIPSVSSAAKTSLTILKAKQQINLISFYRDIYKVEECSKVTKINIFSSSFYQLKSKFIFMRNIDHTTRVSIKKQVKFRYFTSGKLSFKTPPVIFKSSFKLDNRFDIRPKVFTKVYEL</sequence>
<dbReference type="Proteomes" id="UP000008963">
    <property type="component" value="Chromosome"/>
</dbReference>
<protein>
    <submittedName>
        <fullName evidence="1">Membrane protein</fullName>
    </submittedName>
</protein>
<gene>
    <name evidence="1" type="ordered locus">BMS_2544</name>
</gene>
<proteinExistence type="predicted"/>
<dbReference type="HOGENOM" id="CLU_1382434_0_0_7"/>
<dbReference type="PATRIC" id="fig|862908.3.peg.2429"/>
<dbReference type="AlphaFoldDB" id="E1X5L3"/>
<keyword evidence="2" id="KW-1185">Reference proteome</keyword>
<evidence type="ECO:0000313" key="2">
    <source>
        <dbReference type="Proteomes" id="UP000008963"/>
    </source>
</evidence>
<dbReference type="KEGG" id="bmx:BMS_2544"/>
<organism evidence="1 2">
    <name type="scientific">Halobacteriovorax marinus (strain ATCC BAA-682 / DSM 15412 / SJ)</name>
    <name type="common">Bacteriovorax marinus</name>
    <dbReference type="NCBI Taxonomy" id="862908"/>
    <lineage>
        <taxon>Bacteria</taxon>
        <taxon>Pseudomonadati</taxon>
        <taxon>Bdellovibrionota</taxon>
        <taxon>Bacteriovoracia</taxon>
        <taxon>Bacteriovoracales</taxon>
        <taxon>Halobacteriovoraceae</taxon>
        <taxon>Halobacteriovorax</taxon>
    </lineage>
</organism>
<dbReference type="EMBL" id="FQ312005">
    <property type="protein sequence ID" value="CBW27334.1"/>
    <property type="molecule type" value="Genomic_DNA"/>
</dbReference>
<accession>E1X5L3</accession>
<dbReference type="STRING" id="862908.BMS_2544"/>
<reference evidence="2" key="1">
    <citation type="journal article" date="2013" name="ISME J.">
        <title>A small predatory core genome in the divergent marine Bacteriovorax marinus SJ and the terrestrial Bdellovibrio bacteriovorus.</title>
        <authorList>
            <person name="Crossman L.C."/>
            <person name="Chen H."/>
            <person name="Cerdeno-Tarraga A.M."/>
            <person name="Brooks K."/>
            <person name="Quail M.A."/>
            <person name="Pineiro S.A."/>
            <person name="Hobley L."/>
            <person name="Sockett R.E."/>
            <person name="Bentley S.D."/>
            <person name="Parkhill J."/>
            <person name="Williams H.N."/>
            <person name="Stine O.C."/>
        </authorList>
    </citation>
    <scope>NUCLEOTIDE SEQUENCE [LARGE SCALE GENOMIC DNA]</scope>
    <source>
        <strain evidence="2">ATCC BAA-682 / DSM 15412 / SJ</strain>
    </source>
</reference>